<evidence type="ECO:0008006" key="4">
    <source>
        <dbReference type="Google" id="ProtNLM"/>
    </source>
</evidence>
<protein>
    <recommendedName>
        <fullName evidence="4">Calx-beta domain-containing protein</fullName>
    </recommendedName>
</protein>
<dbReference type="PROSITE" id="PS51257">
    <property type="entry name" value="PROKAR_LIPOPROTEIN"/>
    <property type="match status" value="1"/>
</dbReference>
<keyword evidence="1" id="KW-0732">Signal</keyword>
<feature type="signal peptide" evidence="1">
    <location>
        <begin position="1"/>
        <end position="21"/>
    </location>
</feature>
<organism evidence="2 3">
    <name type="scientific">Candidatus Colwellbacteria bacterium RIFCSPLOWO2_01_FULL_48_10</name>
    <dbReference type="NCBI Taxonomy" id="1797690"/>
    <lineage>
        <taxon>Bacteria</taxon>
        <taxon>Candidatus Colwelliibacteriota</taxon>
    </lineage>
</organism>
<reference evidence="2 3" key="1">
    <citation type="journal article" date="2016" name="Nat. Commun.">
        <title>Thousands of microbial genomes shed light on interconnected biogeochemical processes in an aquifer system.</title>
        <authorList>
            <person name="Anantharaman K."/>
            <person name="Brown C.T."/>
            <person name="Hug L.A."/>
            <person name="Sharon I."/>
            <person name="Castelle C.J."/>
            <person name="Probst A.J."/>
            <person name="Thomas B.C."/>
            <person name="Singh A."/>
            <person name="Wilkins M.J."/>
            <person name="Karaoz U."/>
            <person name="Brodie E.L."/>
            <person name="Williams K.H."/>
            <person name="Hubbard S.S."/>
            <person name="Banfield J.F."/>
        </authorList>
    </citation>
    <scope>NUCLEOTIDE SEQUENCE [LARGE SCALE GENOMIC DNA]</scope>
</reference>
<evidence type="ECO:0000313" key="3">
    <source>
        <dbReference type="Proteomes" id="UP000178744"/>
    </source>
</evidence>
<evidence type="ECO:0000256" key="1">
    <source>
        <dbReference type="SAM" id="SignalP"/>
    </source>
</evidence>
<evidence type="ECO:0000313" key="2">
    <source>
        <dbReference type="EMBL" id="OGY60002.1"/>
    </source>
</evidence>
<name>A0A1G1Z5W0_9BACT</name>
<dbReference type="Proteomes" id="UP000178744">
    <property type="component" value="Unassembled WGS sequence"/>
</dbReference>
<dbReference type="AlphaFoldDB" id="A0A1G1Z5W0"/>
<feature type="chain" id="PRO_5009581723" description="Calx-beta domain-containing protein" evidence="1">
    <location>
        <begin position="22"/>
        <end position="191"/>
    </location>
</feature>
<comment type="caution">
    <text evidence="2">The sequence shown here is derived from an EMBL/GenBank/DDBJ whole genome shotgun (WGS) entry which is preliminary data.</text>
</comment>
<sequence>MRNYATLICLALLTLFPLALSGCNGPEEKNASLPPLHPEELIPPPKLALVPIREDVTMPVSYCAGAKGVGCQSTASEYNGEEVLLSFDVRPRLASASAVVLNITWESTSLLNQELCIETGWGEGSYYHTRPVRIEGLSPLTVNLVNEDSLEQTEFYILLKWCPQEVPETPVLYQASLAQNMKIDGNIFGIE</sequence>
<gene>
    <name evidence="2" type="ORF">A3B23_02890</name>
</gene>
<proteinExistence type="predicted"/>
<accession>A0A1G1Z5W0</accession>
<dbReference type="EMBL" id="MHIY01000011">
    <property type="protein sequence ID" value="OGY60002.1"/>
    <property type="molecule type" value="Genomic_DNA"/>
</dbReference>